<gene>
    <name evidence="1" type="ORF">UU32_C0037G0003</name>
</gene>
<dbReference type="Proteomes" id="UP000033858">
    <property type="component" value="Unassembled WGS sequence"/>
</dbReference>
<sequence length="247" mass="27947">MTNRIFLNHWRLGGIEIRHTLGHEERDKGWGTYINKATNKEVRIPEPIDSSKTPFEPLILLVPPALLGTHEDTIGDPNDPQWIPKGRKESGFSEIDLSRGWDGSPIAVAAFAVCRENEIIKSDIYPDIYRVLSANGGMGVLDTLEYGDLGILDGHHRVKMAAESTTQRLKYVPVQLIPFLYDASVVLDTWHNDDCVWTAEQVFECFKTTNKFADAKRTKFGIRGTDSVIRRILDTQPHLRIPLENLI</sequence>
<reference evidence="1 2" key="1">
    <citation type="journal article" date="2015" name="Nature">
        <title>rRNA introns, odd ribosomes, and small enigmatic genomes across a large radiation of phyla.</title>
        <authorList>
            <person name="Brown C.T."/>
            <person name="Hug L.A."/>
            <person name="Thomas B.C."/>
            <person name="Sharon I."/>
            <person name="Castelle C.J."/>
            <person name="Singh A."/>
            <person name="Wilkins M.J."/>
            <person name="Williams K.H."/>
            <person name="Banfield J.F."/>
        </authorList>
    </citation>
    <scope>NUCLEOTIDE SEQUENCE [LARGE SCALE GENOMIC DNA]</scope>
</reference>
<evidence type="ECO:0000313" key="1">
    <source>
        <dbReference type="EMBL" id="KKR85144.1"/>
    </source>
</evidence>
<dbReference type="EMBL" id="LCAE01000037">
    <property type="protein sequence ID" value="KKR85144.1"/>
    <property type="molecule type" value="Genomic_DNA"/>
</dbReference>
<comment type="caution">
    <text evidence="1">The sequence shown here is derived from an EMBL/GenBank/DDBJ whole genome shotgun (WGS) entry which is preliminary data.</text>
</comment>
<proteinExistence type="predicted"/>
<evidence type="ECO:0000313" key="2">
    <source>
        <dbReference type="Proteomes" id="UP000033858"/>
    </source>
</evidence>
<organism evidence="1 2">
    <name type="scientific">Candidatus Woesebacteria bacterium GW2011_GWB1_41_10</name>
    <dbReference type="NCBI Taxonomy" id="1618577"/>
    <lineage>
        <taxon>Bacteria</taxon>
        <taxon>Candidatus Woeseibacteriota</taxon>
    </lineage>
</organism>
<dbReference type="AlphaFoldDB" id="A0A0G0U821"/>
<name>A0A0G0U821_9BACT</name>
<protein>
    <recommendedName>
        <fullName evidence="3">ParB/Sulfiredoxin domain-containing protein</fullName>
    </recommendedName>
</protein>
<evidence type="ECO:0008006" key="3">
    <source>
        <dbReference type="Google" id="ProtNLM"/>
    </source>
</evidence>
<accession>A0A0G0U821</accession>